<dbReference type="InterPro" id="IPR042174">
    <property type="entry name" value="RecF_2"/>
</dbReference>
<comment type="function">
    <text evidence="12 13">The RecF protein is involved in DNA metabolism; it is required for DNA replication and normal SOS inducibility. RecF binds preferentially to single-stranded, linear DNA. It also seems to bind ATP.</text>
</comment>
<evidence type="ECO:0000256" key="7">
    <source>
        <dbReference type="ARBA" id="ARBA00022763"/>
    </source>
</evidence>
<dbReference type="InterPro" id="IPR018078">
    <property type="entry name" value="DNA-binding_RecF_CS"/>
</dbReference>
<dbReference type="Gene3D" id="3.40.50.300">
    <property type="entry name" value="P-loop containing nucleotide triphosphate hydrolases"/>
    <property type="match status" value="1"/>
</dbReference>
<keyword evidence="9 12" id="KW-0238">DNA-binding</keyword>
<keyword evidence="5 12" id="KW-0235">DNA replication</keyword>
<dbReference type="HAMAP" id="MF_00365">
    <property type="entry name" value="RecF"/>
    <property type="match status" value="1"/>
</dbReference>
<evidence type="ECO:0000256" key="3">
    <source>
        <dbReference type="ARBA" id="ARBA00020170"/>
    </source>
</evidence>
<evidence type="ECO:0000256" key="1">
    <source>
        <dbReference type="ARBA" id="ARBA00004496"/>
    </source>
</evidence>
<evidence type="ECO:0000256" key="11">
    <source>
        <dbReference type="ARBA" id="ARBA00023236"/>
    </source>
</evidence>
<feature type="domain" description="RecF/RecN/SMC N-terminal" evidence="14">
    <location>
        <begin position="3"/>
        <end position="365"/>
    </location>
</feature>
<keyword evidence="8 12" id="KW-0067">ATP-binding</keyword>
<dbReference type="GO" id="GO:0006302">
    <property type="term" value="P:double-strand break repair"/>
    <property type="evidence" value="ECO:0007669"/>
    <property type="project" value="TreeGrafter"/>
</dbReference>
<comment type="similarity">
    <text evidence="2 12 13">Belongs to the RecF family.</text>
</comment>
<proteinExistence type="inferred from homology"/>
<dbReference type="PANTHER" id="PTHR32182:SF0">
    <property type="entry name" value="DNA REPLICATION AND REPAIR PROTEIN RECF"/>
    <property type="match status" value="1"/>
</dbReference>
<dbReference type="PROSITE" id="PS00617">
    <property type="entry name" value="RECF_1"/>
    <property type="match status" value="1"/>
</dbReference>
<keyword evidence="11 12" id="KW-0742">SOS response</keyword>
<comment type="subcellular location">
    <subcellularLocation>
        <location evidence="1 12 13">Cytoplasm</location>
    </subcellularLocation>
</comment>
<dbReference type="KEGG" id="ble:BleG1_4000"/>
<evidence type="ECO:0000259" key="14">
    <source>
        <dbReference type="Pfam" id="PF02463"/>
    </source>
</evidence>
<dbReference type="HOGENOM" id="CLU_040267_0_1_9"/>
<evidence type="ECO:0000256" key="5">
    <source>
        <dbReference type="ARBA" id="ARBA00022705"/>
    </source>
</evidence>
<dbReference type="Gene3D" id="1.20.1050.90">
    <property type="entry name" value="RecF/RecN/SMC, N-terminal domain"/>
    <property type="match status" value="1"/>
</dbReference>
<dbReference type="RefSeq" id="WP_038484748.1">
    <property type="nucleotide sequence ID" value="NZ_CP003923.1"/>
</dbReference>
<dbReference type="GO" id="GO:0005524">
    <property type="term" value="F:ATP binding"/>
    <property type="evidence" value="ECO:0007669"/>
    <property type="project" value="UniProtKB-UniRule"/>
</dbReference>
<keyword evidence="16" id="KW-1185">Reference proteome</keyword>
<accession>A0A060M272</accession>
<dbReference type="CDD" id="cd03242">
    <property type="entry name" value="ABC_RecF"/>
    <property type="match status" value="1"/>
</dbReference>
<dbReference type="GO" id="GO:0006260">
    <property type="term" value="P:DNA replication"/>
    <property type="evidence" value="ECO:0007669"/>
    <property type="project" value="UniProtKB-UniRule"/>
</dbReference>
<evidence type="ECO:0000313" key="16">
    <source>
        <dbReference type="Proteomes" id="UP000027142"/>
    </source>
</evidence>
<sequence>MLIRKIELTSYRNYERASLSFGDKVNVFIGENAQGKTNLLEAIYVISLAKSHRSNKDKELIRFDDEFSRIHIEGENRTGQVELDLIISQKGKRGKINGLEQKRLSDYVGTINVVMFAPEDLELVKGSPQTRRRFIDMELGQISPVYLYELSHYGKIMKQRNVLLKTMQQKRSTDFTMLDILTEQMIERAAFIMKKRGEFTKQLEKWAVPIHDSISRGKEVLRLQYIPSLEVSEEGNLSKIKIAMQKKYEVKKEEEVRRGTTLFGPHRDDLAFTINDLDVQKFGSQGQQRTTALSLKLAEIDLIHDEVGEYPVLLLDDVLSELDDYRQSHLLETIQNRVQTFVTTTSISGLHESVRQEACIFTVTQGEIKRME</sequence>
<name>A0A060M272_9BACI</name>
<dbReference type="FunFam" id="1.20.1050.90:FF:000002">
    <property type="entry name" value="DNA replication and repair protein RecF"/>
    <property type="match status" value="1"/>
</dbReference>
<keyword evidence="10 12" id="KW-0234">DNA repair</keyword>
<organism evidence="15 16">
    <name type="scientific">Shouchella lehensis G1</name>
    <dbReference type="NCBI Taxonomy" id="1246626"/>
    <lineage>
        <taxon>Bacteria</taxon>
        <taxon>Bacillati</taxon>
        <taxon>Bacillota</taxon>
        <taxon>Bacilli</taxon>
        <taxon>Bacillales</taxon>
        <taxon>Bacillaceae</taxon>
        <taxon>Shouchella</taxon>
    </lineage>
</organism>
<keyword evidence="6 12" id="KW-0547">Nucleotide-binding</keyword>
<dbReference type="GO" id="GO:0003697">
    <property type="term" value="F:single-stranded DNA binding"/>
    <property type="evidence" value="ECO:0007669"/>
    <property type="project" value="UniProtKB-UniRule"/>
</dbReference>
<protein>
    <recommendedName>
        <fullName evidence="3 12">DNA replication and repair protein RecF</fullName>
    </recommendedName>
</protein>
<reference evidence="15 16" key="1">
    <citation type="journal article" date="2014" name="Gene">
        <title>A comparative genomic analysis of the alkalitolerant soil bacterium Bacillus lehensis G1.</title>
        <authorList>
            <person name="Noor Y.M."/>
            <person name="Samsulrizal N.H."/>
            <person name="Jema'on N.A."/>
            <person name="Low K.O."/>
            <person name="Ramli A.N."/>
            <person name="Alias N.I."/>
            <person name="Damis S.I."/>
            <person name="Fuzi S.F."/>
            <person name="Isa M.N."/>
            <person name="Murad A.M."/>
            <person name="Raih M.F."/>
            <person name="Bakar F.D."/>
            <person name="Najimudin N."/>
            <person name="Mahadi N.M."/>
            <person name="Illias R.M."/>
        </authorList>
    </citation>
    <scope>NUCLEOTIDE SEQUENCE [LARGE SCALE GENOMIC DNA]</scope>
    <source>
        <strain evidence="15 16">G1</strain>
    </source>
</reference>
<dbReference type="InterPro" id="IPR027417">
    <property type="entry name" value="P-loop_NTPase"/>
</dbReference>
<evidence type="ECO:0000256" key="13">
    <source>
        <dbReference type="RuleBase" id="RU000578"/>
    </source>
</evidence>
<evidence type="ECO:0000256" key="4">
    <source>
        <dbReference type="ARBA" id="ARBA00022490"/>
    </source>
</evidence>
<feature type="binding site" evidence="12">
    <location>
        <begin position="30"/>
        <end position="37"/>
    </location>
    <ligand>
        <name>ATP</name>
        <dbReference type="ChEBI" id="CHEBI:30616"/>
    </ligand>
</feature>
<evidence type="ECO:0000256" key="8">
    <source>
        <dbReference type="ARBA" id="ARBA00022840"/>
    </source>
</evidence>
<dbReference type="PANTHER" id="PTHR32182">
    <property type="entry name" value="DNA REPLICATION AND REPAIR PROTEIN RECF"/>
    <property type="match status" value="1"/>
</dbReference>
<dbReference type="eggNOG" id="COG1195">
    <property type="taxonomic scope" value="Bacteria"/>
</dbReference>
<dbReference type="GO" id="GO:0000731">
    <property type="term" value="P:DNA synthesis involved in DNA repair"/>
    <property type="evidence" value="ECO:0007669"/>
    <property type="project" value="TreeGrafter"/>
</dbReference>
<evidence type="ECO:0000256" key="12">
    <source>
        <dbReference type="HAMAP-Rule" id="MF_00365"/>
    </source>
</evidence>
<evidence type="ECO:0000256" key="6">
    <source>
        <dbReference type="ARBA" id="ARBA00022741"/>
    </source>
</evidence>
<dbReference type="AlphaFoldDB" id="A0A060M272"/>
<dbReference type="Proteomes" id="UP000027142">
    <property type="component" value="Chromosome"/>
</dbReference>
<dbReference type="STRING" id="1246626.BleG1_4000"/>
<dbReference type="PATRIC" id="fig|1246626.3.peg.3991"/>
<dbReference type="NCBIfam" id="TIGR00611">
    <property type="entry name" value="recf"/>
    <property type="match status" value="1"/>
</dbReference>
<keyword evidence="4 12" id="KW-0963">Cytoplasm</keyword>
<dbReference type="PROSITE" id="PS00618">
    <property type="entry name" value="RECF_2"/>
    <property type="match status" value="1"/>
</dbReference>
<evidence type="ECO:0000256" key="9">
    <source>
        <dbReference type="ARBA" id="ARBA00023125"/>
    </source>
</evidence>
<evidence type="ECO:0000313" key="15">
    <source>
        <dbReference type="EMBL" id="AIC96542.1"/>
    </source>
</evidence>
<dbReference type="OrthoDB" id="9803889at2"/>
<gene>
    <name evidence="12" type="primary">recF</name>
    <name evidence="15" type="ORF">BleG1_4000</name>
</gene>
<dbReference type="GO" id="GO:0009432">
    <property type="term" value="P:SOS response"/>
    <property type="evidence" value="ECO:0007669"/>
    <property type="project" value="UniProtKB-UniRule"/>
</dbReference>
<evidence type="ECO:0000256" key="10">
    <source>
        <dbReference type="ARBA" id="ARBA00023204"/>
    </source>
</evidence>
<evidence type="ECO:0000256" key="2">
    <source>
        <dbReference type="ARBA" id="ARBA00008016"/>
    </source>
</evidence>
<keyword evidence="7 12" id="KW-0227">DNA damage</keyword>
<dbReference type="EMBL" id="CP003923">
    <property type="protein sequence ID" value="AIC96542.1"/>
    <property type="molecule type" value="Genomic_DNA"/>
</dbReference>
<dbReference type="InterPro" id="IPR003395">
    <property type="entry name" value="RecF/RecN/SMC_N"/>
</dbReference>
<dbReference type="InterPro" id="IPR001238">
    <property type="entry name" value="DNA-binding_RecF"/>
</dbReference>
<dbReference type="SUPFAM" id="SSF52540">
    <property type="entry name" value="P-loop containing nucleoside triphosphate hydrolases"/>
    <property type="match status" value="1"/>
</dbReference>
<dbReference type="GO" id="GO:0005737">
    <property type="term" value="C:cytoplasm"/>
    <property type="evidence" value="ECO:0007669"/>
    <property type="project" value="UniProtKB-SubCell"/>
</dbReference>
<dbReference type="Pfam" id="PF02463">
    <property type="entry name" value="SMC_N"/>
    <property type="match status" value="1"/>
</dbReference>